<dbReference type="Proteomes" id="UP000593765">
    <property type="component" value="Chromosome"/>
</dbReference>
<feature type="chain" id="PRO_5034562433" evidence="1">
    <location>
        <begin position="28"/>
        <end position="282"/>
    </location>
</feature>
<name>A0A7M2WSY4_9BACT</name>
<keyword evidence="1" id="KW-0732">Signal</keyword>
<sequence length="282" mass="30176">MRWNTSLHRRLLALLPLLAMGASPVLAADPLPPGEADAKARLEKSPRHGEYVDVELAGSKALRSYVVYPEKKEKAPVVIVIHEIYGLSDWIKSVADQLAADGFIAIAPDLITGMGKDGKGTDGFDSRDGVVQAIRGLKPELVVKQLDAVRAYGMKLPASNGKTATVGFCWGGGQSFNYAAAQPELNAAVVYYGTNPPADQVEKVKAPVFGNYGENDARVNATIPAAEEAAKKAGKTYIVKKYTGAGHGFLRQQDGQNGANLKATQEAWPATVAFIRENTEKK</sequence>
<accession>A0A7M2WSY4</accession>
<dbReference type="InterPro" id="IPR002925">
    <property type="entry name" value="Dienelactn_hydro"/>
</dbReference>
<dbReference type="GO" id="GO:0016787">
    <property type="term" value="F:hydrolase activity"/>
    <property type="evidence" value="ECO:0007669"/>
    <property type="project" value="UniProtKB-KW"/>
</dbReference>
<organism evidence="3 4">
    <name type="scientific">Humisphaera borealis</name>
    <dbReference type="NCBI Taxonomy" id="2807512"/>
    <lineage>
        <taxon>Bacteria</taxon>
        <taxon>Pseudomonadati</taxon>
        <taxon>Planctomycetota</taxon>
        <taxon>Phycisphaerae</taxon>
        <taxon>Tepidisphaerales</taxon>
        <taxon>Tepidisphaeraceae</taxon>
        <taxon>Humisphaera</taxon>
    </lineage>
</organism>
<evidence type="ECO:0000259" key="2">
    <source>
        <dbReference type="Pfam" id="PF01738"/>
    </source>
</evidence>
<dbReference type="KEGG" id="hbs:IPV69_20320"/>
<dbReference type="InterPro" id="IPR029058">
    <property type="entry name" value="AB_hydrolase_fold"/>
</dbReference>
<protein>
    <submittedName>
        <fullName evidence="3">Dienelactone hydrolase family protein</fullName>
    </submittedName>
</protein>
<reference evidence="3 4" key="1">
    <citation type="submission" date="2020-10" db="EMBL/GenBank/DDBJ databases">
        <title>Wide distribution of Phycisphaera-like planctomycetes from WD2101 soil group in peatlands and genome analysis of the first cultivated representative.</title>
        <authorList>
            <person name="Dedysh S.N."/>
            <person name="Beletsky A.V."/>
            <person name="Ivanova A."/>
            <person name="Kulichevskaya I.S."/>
            <person name="Suzina N.E."/>
            <person name="Philippov D.A."/>
            <person name="Rakitin A.L."/>
            <person name="Mardanov A.V."/>
            <person name="Ravin N.V."/>
        </authorList>
    </citation>
    <scope>NUCLEOTIDE SEQUENCE [LARGE SCALE GENOMIC DNA]</scope>
    <source>
        <strain evidence="3 4">M1803</strain>
    </source>
</reference>
<evidence type="ECO:0000256" key="1">
    <source>
        <dbReference type="SAM" id="SignalP"/>
    </source>
</evidence>
<keyword evidence="4" id="KW-1185">Reference proteome</keyword>
<evidence type="ECO:0000313" key="3">
    <source>
        <dbReference type="EMBL" id="QOV88566.1"/>
    </source>
</evidence>
<dbReference type="RefSeq" id="WP_206291555.1">
    <property type="nucleotide sequence ID" value="NZ_CP063458.1"/>
</dbReference>
<gene>
    <name evidence="3" type="ORF">IPV69_20320</name>
</gene>
<proteinExistence type="predicted"/>
<feature type="signal peptide" evidence="1">
    <location>
        <begin position="1"/>
        <end position="27"/>
    </location>
</feature>
<dbReference type="InterPro" id="IPR051049">
    <property type="entry name" value="Dienelactone_hydrolase-like"/>
</dbReference>
<evidence type="ECO:0000313" key="4">
    <source>
        <dbReference type="Proteomes" id="UP000593765"/>
    </source>
</evidence>
<dbReference type="EMBL" id="CP063458">
    <property type="protein sequence ID" value="QOV88566.1"/>
    <property type="molecule type" value="Genomic_DNA"/>
</dbReference>
<dbReference type="Pfam" id="PF01738">
    <property type="entry name" value="DLH"/>
    <property type="match status" value="1"/>
</dbReference>
<dbReference type="AlphaFoldDB" id="A0A7M2WSY4"/>
<dbReference type="SUPFAM" id="SSF53474">
    <property type="entry name" value="alpha/beta-Hydrolases"/>
    <property type="match status" value="1"/>
</dbReference>
<keyword evidence="3" id="KW-0378">Hydrolase</keyword>
<feature type="domain" description="Dienelactone hydrolase" evidence="2">
    <location>
        <begin position="63"/>
        <end position="277"/>
    </location>
</feature>
<dbReference type="Gene3D" id="3.40.50.1820">
    <property type="entry name" value="alpha/beta hydrolase"/>
    <property type="match status" value="1"/>
</dbReference>
<dbReference type="PANTHER" id="PTHR46623">
    <property type="entry name" value="CARBOXYMETHYLENEBUTENOLIDASE-RELATED"/>
    <property type="match status" value="1"/>
</dbReference>
<dbReference type="PANTHER" id="PTHR46623:SF6">
    <property type="entry name" value="ALPHA_BETA-HYDROLASES SUPERFAMILY PROTEIN"/>
    <property type="match status" value="1"/>
</dbReference>